<keyword evidence="4" id="KW-1133">Transmembrane helix</keyword>
<evidence type="ECO:0000256" key="3">
    <source>
        <dbReference type="RuleBase" id="RU000363"/>
    </source>
</evidence>
<evidence type="ECO:0000256" key="2">
    <source>
        <dbReference type="ARBA" id="ARBA00023002"/>
    </source>
</evidence>
<dbReference type="FunFam" id="3.40.50.720:FF:000074">
    <property type="entry name" value="Retinol dehydrogenase type 1"/>
    <property type="match status" value="1"/>
</dbReference>
<dbReference type="EMBL" id="JAFIRN010000016">
    <property type="protein sequence ID" value="KAG5833960.1"/>
    <property type="molecule type" value="Genomic_DNA"/>
</dbReference>
<dbReference type="InterPro" id="IPR036291">
    <property type="entry name" value="NAD(P)-bd_dom_sf"/>
</dbReference>
<dbReference type="AlphaFoldDB" id="A0A9D3LMY8"/>
<keyword evidence="4" id="KW-0472">Membrane</keyword>
<gene>
    <name evidence="5" type="ORF">ANANG_G00281490</name>
</gene>
<keyword evidence="2" id="KW-0560">Oxidoreductase</keyword>
<dbReference type="CDD" id="cd09805">
    <property type="entry name" value="type2_17beta_HSD-like_SDR_c"/>
    <property type="match status" value="1"/>
</dbReference>
<dbReference type="Pfam" id="PF00106">
    <property type="entry name" value="adh_short"/>
    <property type="match status" value="1"/>
</dbReference>
<keyword evidence="6" id="KW-1185">Reference proteome</keyword>
<dbReference type="PANTHER" id="PTHR43313:SF47">
    <property type="entry name" value="RETINOL DEHYDROGENASE 7"/>
    <property type="match status" value="1"/>
</dbReference>
<accession>A0A9D3LMY8</accession>
<comment type="caution">
    <text evidence="5">The sequence shown here is derived from an EMBL/GenBank/DDBJ whole genome shotgun (WGS) entry which is preliminary data.</text>
</comment>
<dbReference type="GO" id="GO:0008202">
    <property type="term" value="P:steroid metabolic process"/>
    <property type="evidence" value="ECO:0007669"/>
    <property type="project" value="TreeGrafter"/>
</dbReference>
<dbReference type="Proteomes" id="UP001044222">
    <property type="component" value="Chromosome 16"/>
</dbReference>
<dbReference type="PRINTS" id="PR00080">
    <property type="entry name" value="SDRFAMILY"/>
</dbReference>
<evidence type="ECO:0000256" key="4">
    <source>
        <dbReference type="SAM" id="Phobius"/>
    </source>
</evidence>
<feature type="transmembrane region" description="Helical" evidence="4">
    <location>
        <begin position="12"/>
        <end position="32"/>
    </location>
</feature>
<dbReference type="Gene3D" id="3.40.50.720">
    <property type="entry name" value="NAD(P)-binding Rossmann-like Domain"/>
    <property type="match status" value="1"/>
</dbReference>
<dbReference type="InterPro" id="IPR002347">
    <property type="entry name" value="SDR_fam"/>
</dbReference>
<keyword evidence="4" id="KW-0812">Transmembrane</keyword>
<reference evidence="5" key="1">
    <citation type="submission" date="2021-01" db="EMBL/GenBank/DDBJ databases">
        <title>A chromosome-scale assembly of European eel, Anguilla anguilla.</title>
        <authorList>
            <person name="Henkel C."/>
            <person name="Jong-Raadsen S.A."/>
            <person name="Dufour S."/>
            <person name="Weltzien F.-A."/>
            <person name="Palstra A.P."/>
            <person name="Pelster B."/>
            <person name="Spaink H.P."/>
            <person name="Van Den Thillart G.E."/>
            <person name="Jansen H."/>
            <person name="Zahm M."/>
            <person name="Klopp C."/>
            <person name="Cedric C."/>
            <person name="Louis A."/>
            <person name="Berthelot C."/>
            <person name="Parey E."/>
            <person name="Roest Crollius H."/>
            <person name="Montfort J."/>
            <person name="Robinson-Rechavi M."/>
            <person name="Bucao C."/>
            <person name="Bouchez O."/>
            <person name="Gislard M."/>
            <person name="Lluch J."/>
            <person name="Milhes M."/>
            <person name="Lampietro C."/>
            <person name="Lopez Roques C."/>
            <person name="Donnadieu C."/>
            <person name="Braasch I."/>
            <person name="Desvignes T."/>
            <person name="Postlethwait J."/>
            <person name="Bobe J."/>
            <person name="Guiguen Y."/>
            <person name="Dirks R."/>
        </authorList>
    </citation>
    <scope>NUCLEOTIDE SEQUENCE</scope>
    <source>
        <strain evidence="5">Tag_6206</strain>
        <tissue evidence="5">Liver</tissue>
    </source>
</reference>
<name>A0A9D3LMY8_ANGAN</name>
<dbReference type="SUPFAM" id="SSF51735">
    <property type="entry name" value="NAD(P)-binding Rossmann-fold domains"/>
    <property type="match status" value="1"/>
</dbReference>
<dbReference type="PRINTS" id="PR00081">
    <property type="entry name" value="GDHRDH"/>
</dbReference>
<dbReference type="GO" id="GO:0016491">
    <property type="term" value="F:oxidoreductase activity"/>
    <property type="evidence" value="ECO:0007669"/>
    <property type="project" value="UniProtKB-KW"/>
</dbReference>
<protein>
    <recommendedName>
        <fullName evidence="7">Retinol dehydrogenase 1</fullName>
    </recommendedName>
</protein>
<evidence type="ECO:0000256" key="1">
    <source>
        <dbReference type="ARBA" id="ARBA00006484"/>
    </source>
</evidence>
<proteinExistence type="inferred from homology"/>
<evidence type="ECO:0000313" key="6">
    <source>
        <dbReference type="Proteomes" id="UP001044222"/>
    </source>
</evidence>
<comment type="similarity">
    <text evidence="1 3">Belongs to the short-chain dehydrogenases/reductases (SDR) family.</text>
</comment>
<sequence>MENIPYGVIQIVLSNLFSSFLAAVAVAAAAVWCARDSLKVSAIAQKWVLVTGCDSGFGHALAQQLDRRGFRVIAACLTEKGSSQLKNVTSSRLKTVLLNVTDSTSIENTVEFVHAEVGEQGLWGLVNNAGRSTPIGPSEWMQLEDFKKVLDVNLIGVIEVTLRLLPLVKKAQGRVVNVASIMGRLALTGGGYCLSKSGVEAFSDSLRRNMKPFGVKVSIIEPGFFKTGVTSLDLIETDLQRLWNQLPAEVRNSYGAAYLEKYLEAQRFSMNILCSADISKVTGCMEHALTARHPRTRYSPGWDAKLIWIPLSYLPSFLSDFAINALLPVPEDNRQCASCT</sequence>
<organism evidence="5 6">
    <name type="scientific">Anguilla anguilla</name>
    <name type="common">European freshwater eel</name>
    <name type="synonym">Muraena anguilla</name>
    <dbReference type="NCBI Taxonomy" id="7936"/>
    <lineage>
        <taxon>Eukaryota</taxon>
        <taxon>Metazoa</taxon>
        <taxon>Chordata</taxon>
        <taxon>Craniata</taxon>
        <taxon>Vertebrata</taxon>
        <taxon>Euteleostomi</taxon>
        <taxon>Actinopterygii</taxon>
        <taxon>Neopterygii</taxon>
        <taxon>Teleostei</taxon>
        <taxon>Anguilliformes</taxon>
        <taxon>Anguillidae</taxon>
        <taxon>Anguilla</taxon>
    </lineage>
</organism>
<dbReference type="PANTHER" id="PTHR43313">
    <property type="entry name" value="SHORT-CHAIN DEHYDROGENASE/REDUCTASE FAMILY 9C"/>
    <property type="match status" value="1"/>
</dbReference>
<evidence type="ECO:0000313" key="5">
    <source>
        <dbReference type="EMBL" id="KAG5833960.1"/>
    </source>
</evidence>
<evidence type="ECO:0008006" key="7">
    <source>
        <dbReference type="Google" id="ProtNLM"/>
    </source>
</evidence>